<protein>
    <submittedName>
        <fullName evidence="2">Uncharacterized protein</fullName>
    </submittedName>
</protein>
<evidence type="ECO:0000313" key="3">
    <source>
        <dbReference type="Proteomes" id="UP000004457"/>
    </source>
</evidence>
<dbReference type="Proteomes" id="UP000004457">
    <property type="component" value="Unassembled WGS sequence"/>
</dbReference>
<dbReference type="EMBL" id="ACEN01000012">
    <property type="protein sequence ID" value="EEG34395.1"/>
    <property type="molecule type" value="Genomic_DNA"/>
</dbReference>
<evidence type="ECO:0000313" key="2">
    <source>
        <dbReference type="EMBL" id="EEG34395.1"/>
    </source>
</evidence>
<feature type="compositionally biased region" description="Basic residues" evidence="1">
    <location>
        <begin position="8"/>
        <end position="37"/>
    </location>
</feature>
<name>C0EKW2_NEIFL</name>
<proteinExistence type="predicted"/>
<keyword evidence="3" id="KW-1185">Reference proteome</keyword>
<reference evidence="2 3" key="1">
    <citation type="submission" date="2009-01" db="EMBL/GenBank/DDBJ databases">
        <authorList>
            <person name="Fulton L."/>
            <person name="Clifton S."/>
            <person name="Chinwalla A.T."/>
            <person name="Mitreva M."/>
            <person name="Sodergren E."/>
            <person name="Weinstock G."/>
            <person name="Clifton S."/>
            <person name="Dooling D.J."/>
            <person name="Fulton B."/>
            <person name="Minx P."/>
            <person name="Pepin K.H."/>
            <person name="Johnson M."/>
            <person name="Bhonagiri V."/>
            <person name="Nash W.E."/>
            <person name="Mardis E.R."/>
            <person name="Wilson R.K."/>
        </authorList>
    </citation>
    <scope>NUCLEOTIDE SEQUENCE [LARGE SCALE GENOMIC DNA]</scope>
    <source>
        <strain evidence="2 3">NRL30031/H210</strain>
    </source>
</reference>
<comment type="caution">
    <text evidence="2">The sequence shown here is derived from an EMBL/GenBank/DDBJ whole genome shotgun (WGS) entry which is preliminary data.</text>
</comment>
<sequence>MATQKYALPKHPKEKHKNNHTQIHFRRPLPPKSGTRRLKSDFPNTSN</sequence>
<feature type="region of interest" description="Disordered" evidence="1">
    <location>
        <begin position="1"/>
        <end position="47"/>
    </location>
</feature>
<dbReference type="AlphaFoldDB" id="C0EKW2"/>
<organism evidence="2 3">
    <name type="scientific">Neisseria flavescens NRL30031/H210</name>
    <dbReference type="NCBI Taxonomy" id="546264"/>
    <lineage>
        <taxon>Bacteria</taxon>
        <taxon>Pseudomonadati</taxon>
        <taxon>Pseudomonadota</taxon>
        <taxon>Betaproteobacteria</taxon>
        <taxon>Neisseriales</taxon>
        <taxon>Neisseriaceae</taxon>
        <taxon>Neisseria</taxon>
    </lineage>
</organism>
<gene>
    <name evidence="2" type="ORF">NEIFLAOT_00564</name>
</gene>
<evidence type="ECO:0000256" key="1">
    <source>
        <dbReference type="SAM" id="MobiDB-lite"/>
    </source>
</evidence>
<accession>C0EKW2</accession>